<dbReference type="GO" id="GO:0006310">
    <property type="term" value="P:DNA recombination"/>
    <property type="evidence" value="ECO:0007669"/>
    <property type="project" value="InterPro"/>
</dbReference>
<evidence type="ECO:0000256" key="1">
    <source>
        <dbReference type="ARBA" id="ARBA00022741"/>
    </source>
</evidence>
<protein>
    <submittedName>
        <fullName evidence="7">ATP-dependent DNA helicase RecQ</fullName>
    </submittedName>
</protein>
<keyword evidence="2" id="KW-0378">Hydrolase</keyword>
<dbReference type="GO" id="GO:0030894">
    <property type="term" value="C:replisome"/>
    <property type="evidence" value="ECO:0007669"/>
    <property type="project" value="TreeGrafter"/>
</dbReference>
<keyword evidence="1" id="KW-0547">Nucleotide-binding</keyword>
<dbReference type="PANTHER" id="PTHR13710">
    <property type="entry name" value="DNA HELICASE RECQ FAMILY MEMBER"/>
    <property type="match status" value="1"/>
</dbReference>
<gene>
    <name evidence="7" type="ORF">IAA89_05520</name>
</gene>
<dbReference type="GO" id="GO:0006281">
    <property type="term" value="P:DNA repair"/>
    <property type="evidence" value="ECO:0007669"/>
    <property type="project" value="TreeGrafter"/>
</dbReference>
<dbReference type="InterPro" id="IPR011545">
    <property type="entry name" value="DEAD/DEAH_box_helicase_dom"/>
</dbReference>
<evidence type="ECO:0000259" key="6">
    <source>
        <dbReference type="PROSITE" id="PS51194"/>
    </source>
</evidence>
<dbReference type="SUPFAM" id="SSF52540">
    <property type="entry name" value="P-loop containing nucleoside triphosphate hydrolases"/>
    <property type="match status" value="1"/>
</dbReference>
<dbReference type="GO" id="GO:0003676">
    <property type="term" value="F:nucleic acid binding"/>
    <property type="evidence" value="ECO:0007669"/>
    <property type="project" value="InterPro"/>
</dbReference>
<dbReference type="CDD" id="cd17920">
    <property type="entry name" value="DEXHc_RecQ"/>
    <property type="match status" value="1"/>
</dbReference>
<dbReference type="GO" id="GO:0005524">
    <property type="term" value="F:ATP binding"/>
    <property type="evidence" value="ECO:0007669"/>
    <property type="project" value="UniProtKB-KW"/>
</dbReference>
<dbReference type="EMBL" id="JADIMP010000089">
    <property type="protein sequence ID" value="MBO8441870.1"/>
    <property type="molecule type" value="Genomic_DNA"/>
</dbReference>
<dbReference type="PANTHER" id="PTHR13710:SF84">
    <property type="entry name" value="ATP-DEPENDENT DNA HELICASE RECS-RELATED"/>
    <property type="match status" value="1"/>
</dbReference>
<dbReference type="Pfam" id="PF00270">
    <property type="entry name" value="DEAD"/>
    <property type="match status" value="1"/>
</dbReference>
<name>A0A9D9H5J0_9LACO</name>
<dbReference type="GO" id="GO:0043590">
    <property type="term" value="C:bacterial nucleoid"/>
    <property type="evidence" value="ECO:0007669"/>
    <property type="project" value="TreeGrafter"/>
</dbReference>
<dbReference type="GO" id="GO:0009378">
    <property type="term" value="F:four-way junction helicase activity"/>
    <property type="evidence" value="ECO:0007669"/>
    <property type="project" value="TreeGrafter"/>
</dbReference>
<organism evidence="7 8">
    <name type="scientific">Candidatus Gallilactobacillus intestinavium</name>
    <dbReference type="NCBI Taxonomy" id="2840838"/>
    <lineage>
        <taxon>Bacteria</taxon>
        <taxon>Bacillati</taxon>
        <taxon>Bacillota</taxon>
        <taxon>Bacilli</taxon>
        <taxon>Lactobacillales</taxon>
        <taxon>Lactobacillaceae</taxon>
        <taxon>Lactobacillaceae incertae sedis</taxon>
        <taxon>Candidatus Gallilactobacillus</taxon>
    </lineage>
</organism>
<evidence type="ECO:0000313" key="7">
    <source>
        <dbReference type="EMBL" id="MBO8441870.1"/>
    </source>
</evidence>
<evidence type="ECO:0000256" key="4">
    <source>
        <dbReference type="ARBA" id="ARBA00022840"/>
    </source>
</evidence>
<dbReference type="SMART" id="SM00490">
    <property type="entry name" value="HELICc"/>
    <property type="match status" value="1"/>
</dbReference>
<reference evidence="7" key="1">
    <citation type="submission" date="2020-10" db="EMBL/GenBank/DDBJ databases">
        <authorList>
            <person name="Gilroy R."/>
        </authorList>
    </citation>
    <scope>NUCLEOTIDE SEQUENCE</scope>
    <source>
        <strain evidence="7">C6-149</strain>
    </source>
</reference>
<dbReference type="AlphaFoldDB" id="A0A9D9H5J0"/>
<dbReference type="InterPro" id="IPR004589">
    <property type="entry name" value="DNA_helicase_ATP-dep_RecQ"/>
</dbReference>
<dbReference type="InterPro" id="IPR001650">
    <property type="entry name" value="Helicase_C-like"/>
</dbReference>
<dbReference type="InterPro" id="IPR027417">
    <property type="entry name" value="P-loop_NTPase"/>
</dbReference>
<proteinExistence type="predicted"/>
<dbReference type="InterPro" id="IPR014001">
    <property type="entry name" value="Helicase_ATP-bd"/>
</dbReference>
<dbReference type="SMART" id="SM00487">
    <property type="entry name" value="DEXDc"/>
    <property type="match status" value="1"/>
</dbReference>
<sequence length="480" mass="55399">MKTKRELRYQLLKKIYGYSDFRPGQEETIAQLQNGQNTLAILPTGTGKTLIYVLTAYLLKRRCLIISPLLSLMQDQVSRLNQLGETKAVALNSSVKFSDRQQILKYLSKYRFIFASPEILMNGDVIKKLQQCCINFLVIDEAHCISTWGPDFRPAYLNLNKVRKKLHNPLTLALTATANEQVIHDIQKQLLLDDLQVIKYSINRPNIFLNVEKLNNQADKAKRLEQLVCQIIKPGIIYFSSKKQADEWAFRLTELGFSAASYHGDIDFNNRQIIQQSFMQGKIDIICATSAFGMGIDKNDVRFVIHYHMPNNFIDYIQEIGRAGRDGKQAIATVLLTDDDYKVPLNLLKKQFPSDGFIERLSKEHSLKPQSDLEELLQYYFAENYSVDEIKNIFKQRWQSQKHALDDFNNFLFSKNCLRNGLLTEFHEQTIKHNDYCCANLTESINLKKLGLINSEDSENNCKVVVNSWKSQLDKLFNIN</sequence>
<dbReference type="GO" id="GO:0005737">
    <property type="term" value="C:cytoplasm"/>
    <property type="evidence" value="ECO:0007669"/>
    <property type="project" value="TreeGrafter"/>
</dbReference>
<accession>A0A9D9H5J0</accession>
<feature type="domain" description="Helicase ATP-binding" evidence="5">
    <location>
        <begin position="29"/>
        <end position="196"/>
    </location>
</feature>
<dbReference type="Pfam" id="PF00271">
    <property type="entry name" value="Helicase_C"/>
    <property type="match status" value="1"/>
</dbReference>
<evidence type="ECO:0000256" key="3">
    <source>
        <dbReference type="ARBA" id="ARBA00022806"/>
    </source>
</evidence>
<dbReference type="GO" id="GO:0016787">
    <property type="term" value="F:hydrolase activity"/>
    <property type="evidence" value="ECO:0007669"/>
    <property type="project" value="UniProtKB-KW"/>
</dbReference>
<evidence type="ECO:0000256" key="2">
    <source>
        <dbReference type="ARBA" id="ARBA00022801"/>
    </source>
</evidence>
<dbReference type="PROSITE" id="PS51192">
    <property type="entry name" value="HELICASE_ATP_BIND_1"/>
    <property type="match status" value="1"/>
</dbReference>
<reference evidence="7" key="2">
    <citation type="journal article" date="2021" name="PeerJ">
        <title>Extensive microbial diversity within the chicken gut microbiome revealed by metagenomics and culture.</title>
        <authorList>
            <person name="Gilroy R."/>
            <person name="Ravi A."/>
            <person name="Getino M."/>
            <person name="Pursley I."/>
            <person name="Horton D.L."/>
            <person name="Alikhan N.F."/>
            <person name="Baker D."/>
            <person name="Gharbi K."/>
            <person name="Hall N."/>
            <person name="Watson M."/>
            <person name="Adriaenssens E.M."/>
            <person name="Foster-Nyarko E."/>
            <person name="Jarju S."/>
            <person name="Secka A."/>
            <person name="Antonio M."/>
            <person name="Oren A."/>
            <person name="Chaudhuri R.R."/>
            <person name="La Ragione R."/>
            <person name="Hildebrand F."/>
            <person name="Pallen M.J."/>
        </authorList>
    </citation>
    <scope>NUCLEOTIDE SEQUENCE</scope>
    <source>
        <strain evidence="7">C6-149</strain>
    </source>
</reference>
<dbReference type="GO" id="GO:0043138">
    <property type="term" value="F:3'-5' DNA helicase activity"/>
    <property type="evidence" value="ECO:0007669"/>
    <property type="project" value="TreeGrafter"/>
</dbReference>
<keyword evidence="3 7" id="KW-0347">Helicase</keyword>
<feature type="domain" description="Helicase C-terminal" evidence="6">
    <location>
        <begin position="223"/>
        <end position="376"/>
    </location>
</feature>
<dbReference type="Gene3D" id="3.40.50.300">
    <property type="entry name" value="P-loop containing nucleotide triphosphate hydrolases"/>
    <property type="match status" value="2"/>
</dbReference>
<dbReference type="Proteomes" id="UP000823614">
    <property type="component" value="Unassembled WGS sequence"/>
</dbReference>
<dbReference type="PROSITE" id="PS51194">
    <property type="entry name" value="HELICASE_CTER"/>
    <property type="match status" value="1"/>
</dbReference>
<keyword evidence="4" id="KW-0067">ATP-binding</keyword>
<evidence type="ECO:0000313" key="8">
    <source>
        <dbReference type="Proteomes" id="UP000823614"/>
    </source>
</evidence>
<dbReference type="NCBIfam" id="TIGR00614">
    <property type="entry name" value="recQ_fam"/>
    <property type="match status" value="1"/>
</dbReference>
<comment type="caution">
    <text evidence="7">The sequence shown here is derived from an EMBL/GenBank/DDBJ whole genome shotgun (WGS) entry which is preliminary data.</text>
</comment>
<evidence type="ECO:0000259" key="5">
    <source>
        <dbReference type="PROSITE" id="PS51192"/>
    </source>
</evidence>